<proteinExistence type="predicted"/>
<evidence type="ECO:0000313" key="3">
    <source>
        <dbReference type="Proteomes" id="UP001322277"/>
    </source>
</evidence>
<feature type="region of interest" description="Disordered" evidence="1">
    <location>
        <begin position="60"/>
        <end position="86"/>
    </location>
</feature>
<dbReference type="GeneID" id="87951940"/>
<reference evidence="3" key="1">
    <citation type="journal article" date="2023" name="bioRxiv">
        <title>Complete genome of the Medicago anthracnose fungus, Colletotrichum destructivum, reveals a mini-chromosome-like region within a core chromosome.</title>
        <authorList>
            <person name="Lapalu N."/>
            <person name="Simon A."/>
            <person name="Lu A."/>
            <person name="Plaumann P.-L."/>
            <person name="Amselem J."/>
            <person name="Pigne S."/>
            <person name="Auger A."/>
            <person name="Koch C."/>
            <person name="Dallery J.-F."/>
            <person name="O'Connell R.J."/>
        </authorList>
    </citation>
    <scope>NUCLEOTIDE SEQUENCE [LARGE SCALE GENOMIC DNA]</scope>
    <source>
        <strain evidence="3">CBS 520.97</strain>
    </source>
</reference>
<dbReference type="Proteomes" id="UP001322277">
    <property type="component" value="Chromosome 11"/>
</dbReference>
<dbReference type="KEGG" id="cdet:87951940"/>
<gene>
    <name evidence="2" type="ORF">CDEST_15440</name>
</gene>
<protein>
    <submittedName>
        <fullName evidence="2">Uncharacterized protein</fullName>
    </submittedName>
</protein>
<dbReference type="RefSeq" id="XP_062787647.1">
    <property type="nucleotide sequence ID" value="XM_062931596.1"/>
</dbReference>
<organism evidence="2 3">
    <name type="scientific">Colletotrichum destructivum</name>
    <dbReference type="NCBI Taxonomy" id="34406"/>
    <lineage>
        <taxon>Eukaryota</taxon>
        <taxon>Fungi</taxon>
        <taxon>Dikarya</taxon>
        <taxon>Ascomycota</taxon>
        <taxon>Pezizomycotina</taxon>
        <taxon>Sordariomycetes</taxon>
        <taxon>Hypocreomycetidae</taxon>
        <taxon>Glomerellales</taxon>
        <taxon>Glomerellaceae</taxon>
        <taxon>Colletotrichum</taxon>
        <taxon>Colletotrichum destructivum species complex</taxon>
    </lineage>
</organism>
<dbReference type="AlphaFoldDB" id="A0AAX4J4W6"/>
<accession>A0AAX4J4W6</accession>
<name>A0AAX4J4W6_9PEZI</name>
<sequence length="86" mass="9379">MQLTTSPAGDPKPLRTYASCDSFALLTEARNYILQSNRRRLSIRNICATADTHMSPCLCRTPGGTDKSLKQPLTGSGMPGESRRHA</sequence>
<keyword evidence="3" id="KW-1185">Reference proteome</keyword>
<dbReference type="EMBL" id="CP137315">
    <property type="protein sequence ID" value="WQF90426.1"/>
    <property type="molecule type" value="Genomic_DNA"/>
</dbReference>
<evidence type="ECO:0000256" key="1">
    <source>
        <dbReference type="SAM" id="MobiDB-lite"/>
    </source>
</evidence>
<evidence type="ECO:0000313" key="2">
    <source>
        <dbReference type="EMBL" id="WQF90426.1"/>
    </source>
</evidence>